<keyword evidence="9" id="KW-0325">Glycoprotein</keyword>
<evidence type="ECO:0000256" key="7">
    <source>
        <dbReference type="ARBA" id="ARBA00023034"/>
    </source>
</evidence>
<dbReference type="SUPFAM" id="SSF52540">
    <property type="entry name" value="P-loop containing nucleoside triphosphate hydrolases"/>
    <property type="match status" value="1"/>
</dbReference>
<evidence type="ECO:0000256" key="6">
    <source>
        <dbReference type="ARBA" id="ARBA00022989"/>
    </source>
</evidence>
<dbReference type="Gene3D" id="3.40.50.300">
    <property type="entry name" value="P-loop containing nucleotide triphosphate hydrolases"/>
    <property type="match status" value="1"/>
</dbReference>
<name>A0A9D4E6K5_DREPO</name>
<evidence type="ECO:0000256" key="8">
    <source>
        <dbReference type="ARBA" id="ARBA00023136"/>
    </source>
</evidence>
<keyword evidence="6" id="KW-1133">Transmembrane helix</keyword>
<dbReference type="GO" id="GO:0000139">
    <property type="term" value="C:Golgi membrane"/>
    <property type="evidence" value="ECO:0007669"/>
    <property type="project" value="UniProtKB-SubCell"/>
</dbReference>
<comment type="subcellular location">
    <subcellularLocation>
        <location evidence="1">Golgi apparatus membrane</location>
        <topology evidence="1">Single-pass type II membrane protein</topology>
    </subcellularLocation>
</comment>
<protein>
    <submittedName>
        <fullName evidence="10">Uncharacterized protein</fullName>
    </submittedName>
</protein>
<dbReference type="EMBL" id="JAIWYP010000009">
    <property type="protein sequence ID" value="KAH3774106.1"/>
    <property type="molecule type" value="Genomic_DNA"/>
</dbReference>
<keyword evidence="11" id="KW-1185">Reference proteome</keyword>
<evidence type="ECO:0000313" key="11">
    <source>
        <dbReference type="Proteomes" id="UP000828390"/>
    </source>
</evidence>
<dbReference type="OrthoDB" id="514299at2759"/>
<keyword evidence="5" id="KW-0735">Signal-anchor</keyword>
<dbReference type="AlphaFoldDB" id="A0A9D4E6K5"/>
<keyword evidence="4" id="KW-0812">Transmembrane</keyword>
<evidence type="ECO:0000256" key="9">
    <source>
        <dbReference type="ARBA" id="ARBA00023180"/>
    </source>
</evidence>
<dbReference type="InterPro" id="IPR027417">
    <property type="entry name" value="P-loop_NTPase"/>
</dbReference>
<evidence type="ECO:0000256" key="3">
    <source>
        <dbReference type="ARBA" id="ARBA00022679"/>
    </source>
</evidence>
<keyword evidence="3" id="KW-0808">Transferase</keyword>
<evidence type="ECO:0000256" key="2">
    <source>
        <dbReference type="ARBA" id="ARBA00008124"/>
    </source>
</evidence>
<accession>A0A9D4E6K5</accession>
<dbReference type="Pfam" id="PF06990">
    <property type="entry name" value="Gal-3-0_sulfotr"/>
    <property type="match status" value="1"/>
</dbReference>
<gene>
    <name evidence="10" type="ORF">DPMN_175479</name>
</gene>
<proteinExistence type="inferred from homology"/>
<evidence type="ECO:0000256" key="5">
    <source>
        <dbReference type="ARBA" id="ARBA00022968"/>
    </source>
</evidence>
<reference evidence="10" key="2">
    <citation type="submission" date="2020-11" db="EMBL/GenBank/DDBJ databases">
        <authorList>
            <person name="McCartney M.A."/>
            <person name="Auch B."/>
            <person name="Kono T."/>
            <person name="Mallez S."/>
            <person name="Becker A."/>
            <person name="Gohl D.M."/>
            <person name="Silverstein K.A.T."/>
            <person name="Koren S."/>
            <person name="Bechman K.B."/>
            <person name="Herman A."/>
            <person name="Abrahante J.E."/>
            <person name="Garbe J."/>
        </authorList>
    </citation>
    <scope>NUCLEOTIDE SEQUENCE</scope>
    <source>
        <strain evidence="10">Duluth1</strain>
        <tissue evidence="10">Whole animal</tissue>
    </source>
</reference>
<keyword evidence="8" id="KW-0472">Membrane</keyword>
<dbReference type="GO" id="GO:0001733">
    <property type="term" value="F:galactosylceramide sulfotransferase activity"/>
    <property type="evidence" value="ECO:0007669"/>
    <property type="project" value="InterPro"/>
</dbReference>
<dbReference type="PANTHER" id="PTHR14647">
    <property type="entry name" value="GALACTOSE-3-O-SULFOTRANSFERASE"/>
    <property type="match status" value="1"/>
</dbReference>
<comment type="similarity">
    <text evidence="2">Belongs to the galactose-3-O-sulfotransferase family.</text>
</comment>
<evidence type="ECO:0000256" key="4">
    <source>
        <dbReference type="ARBA" id="ARBA00022692"/>
    </source>
</evidence>
<dbReference type="GO" id="GO:0009247">
    <property type="term" value="P:glycolipid biosynthetic process"/>
    <property type="evidence" value="ECO:0007669"/>
    <property type="project" value="InterPro"/>
</dbReference>
<evidence type="ECO:0000256" key="1">
    <source>
        <dbReference type="ARBA" id="ARBA00004323"/>
    </source>
</evidence>
<dbReference type="Proteomes" id="UP000828390">
    <property type="component" value="Unassembled WGS sequence"/>
</dbReference>
<comment type="caution">
    <text evidence="10">The sequence shown here is derived from an EMBL/GenBank/DDBJ whole genome shotgun (WGS) entry which is preliminary data.</text>
</comment>
<organism evidence="10 11">
    <name type="scientific">Dreissena polymorpha</name>
    <name type="common">Zebra mussel</name>
    <name type="synonym">Mytilus polymorpha</name>
    <dbReference type="NCBI Taxonomy" id="45954"/>
    <lineage>
        <taxon>Eukaryota</taxon>
        <taxon>Metazoa</taxon>
        <taxon>Spiralia</taxon>
        <taxon>Lophotrochozoa</taxon>
        <taxon>Mollusca</taxon>
        <taxon>Bivalvia</taxon>
        <taxon>Autobranchia</taxon>
        <taxon>Heteroconchia</taxon>
        <taxon>Euheterodonta</taxon>
        <taxon>Imparidentia</taxon>
        <taxon>Neoheterodontei</taxon>
        <taxon>Myida</taxon>
        <taxon>Dreissenoidea</taxon>
        <taxon>Dreissenidae</taxon>
        <taxon>Dreissena</taxon>
    </lineage>
</organism>
<keyword evidence="7" id="KW-0333">Golgi apparatus</keyword>
<evidence type="ECO:0000313" key="10">
    <source>
        <dbReference type="EMBL" id="KAH3774106.1"/>
    </source>
</evidence>
<dbReference type="PANTHER" id="PTHR14647:SF87">
    <property type="entry name" value="PUTATIVE-RELATED"/>
    <property type="match status" value="1"/>
</dbReference>
<dbReference type="InterPro" id="IPR009729">
    <property type="entry name" value="Gal-3-0_sulfotransfrase"/>
</dbReference>
<sequence length="453" mass="52655">MGFRFYMKSTASFLIVIFLIYFFTRETWFLMNEVSRTRADGGVDSNDLKPLLDSLHAAFAEQGDLKDTSEDTTEFPVESSSKTESMAIVEAQKTNVSASSVLSHQLGNAQRFMKNKNITFSQSPLEKHHVVFLKVHKTGSSTVQNIFLRYGYHRKLTFVLAHDDVSLAETNFPNVISYRNSLNGKNICPPPQGQHYDILCCHVIYNKYNFSQYMPSDTVYIAIVRDPITRVESAIRYFNMYPNVNLADFALDPLKYDTTPHSMSNNRMAFEFGFPLELFPRRKIRIPDKEKRAQDYINVVINDFSLIMINERMDESVILLKRILGWSFKDVVYQKQNVAKNNNRRFTETDVANLEKHLYLDTALYVRALAEFNKKIAKAGKEFLDEVEYFKTIQNKTAEFCSRKTFGDSPLRFEKSLWDNSFEIDKSDCDLFTKFETTFIQDIRMQMYGKLKI</sequence>
<reference evidence="10" key="1">
    <citation type="journal article" date="2019" name="bioRxiv">
        <title>The Genome of the Zebra Mussel, Dreissena polymorpha: A Resource for Invasive Species Research.</title>
        <authorList>
            <person name="McCartney M.A."/>
            <person name="Auch B."/>
            <person name="Kono T."/>
            <person name="Mallez S."/>
            <person name="Zhang Y."/>
            <person name="Obille A."/>
            <person name="Becker A."/>
            <person name="Abrahante J.E."/>
            <person name="Garbe J."/>
            <person name="Badalamenti J.P."/>
            <person name="Herman A."/>
            <person name="Mangelson H."/>
            <person name="Liachko I."/>
            <person name="Sullivan S."/>
            <person name="Sone E.D."/>
            <person name="Koren S."/>
            <person name="Silverstein K.A.T."/>
            <person name="Beckman K.B."/>
            <person name="Gohl D.M."/>
        </authorList>
    </citation>
    <scope>NUCLEOTIDE SEQUENCE</scope>
    <source>
        <strain evidence="10">Duluth1</strain>
        <tissue evidence="10">Whole animal</tissue>
    </source>
</reference>